<name>A0A4R6GIW1_9BURK</name>
<gene>
    <name evidence="4" type="ORF">EV677_0904</name>
</gene>
<dbReference type="PIRSF" id="PIRSF006386">
    <property type="entry name" value="HCCAis_GSTk"/>
    <property type="match status" value="1"/>
</dbReference>
<dbReference type="EC" id="5.99.1.4" evidence="1"/>
<dbReference type="CDD" id="cd03022">
    <property type="entry name" value="DsbA_HCCA_Iso"/>
    <property type="match status" value="1"/>
</dbReference>
<dbReference type="PANTHER" id="PTHR42943">
    <property type="entry name" value="GLUTATHIONE S-TRANSFERASE KAPPA"/>
    <property type="match status" value="1"/>
</dbReference>
<evidence type="ECO:0000256" key="1">
    <source>
        <dbReference type="PIRNR" id="PIRNR006386"/>
    </source>
</evidence>
<feature type="domain" description="DSBA-like thioredoxin" evidence="3">
    <location>
        <begin position="7"/>
        <end position="199"/>
    </location>
</feature>
<feature type="active site" description="Nucleophile" evidence="2">
    <location>
        <position position="13"/>
    </location>
</feature>
<comment type="catalytic activity">
    <reaction evidence="1">
        <text>2-hydroxychromene-2-carboxylate = (3E)-4-(2-hydroxyphenyl)-2-oxobut-3-enoate</text>
        <dbReference type="Rhea" id="RHEA:27401"/>
        <dbReference type="ChEBI" id="CHEBI:59350"/>
        <dbReference type="ChEBI" id="CHEBI:59353"/>
        <dbReference type="EC" id="5.99.1.4"/>
    </reaction>
</comment>
<dbReference type="RefSeq" id="WP_112990980.1">
    <property type="nucleotide sequence ID" value="NZ_PTLZ01000001.1"/>
</dbReference>
<comment type="similarity">
    <text evidence="1">Belongs to the GST superfamily. NadH family.</text>
</comment>
<keyword evidence="5" id="KW-1185">Reference proteome</keyword>
<reference evidence="4 5" key="1">
    <citation type="submission" date="2019-03" db="EMBL/GenBank/DDBJ databases">
        <title>Genomic Encyclopedia of Type Strains, Phase IV (KMG-IV): sequencing the most valuable type-strain genomes for metagenomic binning, comparative biology and taxonomic classification.</title>
        <authorList>
            <person name="Goeker M."/>
        </authorList>
    </citation>
    <scope>NUCLEOTIDE SEQUENCE [LARGE SCALE GENOMIC DNA]</scope>
    <source>
        <strain evidence="4 5">DSM 18555</strain>
    </source>
</reference>
<evidence type="ECO:0000259" key="3">
    <source>
        <dbReference type="Pfam" id="PF01323"/>
    </source>
</evidence>
<dbReference type="Pfam" id="PF01323">
    <property type="entry name" value="DSBA"/>
    <property type="match status" value="1"/>
</dbReference>
<sequence>MAKVCEYYFAPQSPWSYFGHERLLALAQQYDVQIDMKPVDLSKIFSVSGGLPLAKRPPQRQAYRLIELKRWSEHLGLPLNPQPKFFPVSGDPSAKLIIATKFAHGTDAALALTSAVMRALWAEDKNIMDADTLIALANAAGHDGQALLKSSETAAVQNEYEQFTNDAMAASVFGAPWYVVDGVAFWGQDRLDFVERAFQGA</sequence>
<evidence type="ECO:0000313" key="4">
    <source>
        <dbReference type="EMBL" id="TDN94360.1"/>
    </source>
</evidence>
<dbReference type="EMBL" id="SNWF01000004">
    <property type="protein sequence ID" value="TDN94360.1"/>
    <property type="molecule type" value="Genomic_DNA"/>
</dbReference>
<dbReference type="PANTHER" id="PTHR42943:SF13">
    <property type="entry name" value="GLUTATHIONE S-TRANSFERASE KAPPA-RELATED"/>
    <property type="match status" value="1"/>
</dbReference>
<dbReference type="InterPro" id="IPR044087">
    <property type="entry name" value="NahD-like"/>
</dbReference>
<dbReference type="GO" id="GO:1901170">
    <property type="term" value="P:naphthalene catabolic process"/>
    <property type="evidence" value="ECO:0007669"/>
    <property type="project" value="InterPro"/>
</dbReference>
<dbReference type="GO" id="GO:0018845">
    <property type="term" value="F:2-hydroxychromene-2-carboxylate isomerase activity"/>
    <property type="evidence" value="ECO:0007669"/>
    <property type="project" value="UniProtKB-UniRule"/>
</dbReference>
<dbReference type="GO" id="GO:0006749">
    <property type="term" value="P:glutathione metabolic process"/>
    <property type="evidence" value="ECO:0007669"/>
    <property type="project" value="TreeGrafter"/>
</dbReference>
<dbReference type="Gene3D" id="3.40.30.10">
    <property type="entry name" value="Glutaredoxin"/>
    <property type="match status" value="1"/>
</dbReference>
<comment type="caution">
    <text evidence="4">The sequence shown here is derived from an EMBL/GenBank/DDBJ whole genome shotgun (WGS) entry which is preliminary data.</text>
</comment>
<dbReference type="AlphaFoldDB" id="A0A4R6GIW1"/>
<proteinExistence type="inferred from homology"/>
<dbReference type="OrthoDB" id="8560325at2"/>
<dbReference type="Proteomes" id="UP000294737">
    <property type="component" value="Unassembled WGS sequence"/>
</dbReference>
<protein>
    <recommendedName>
        <fullName evidence="1">2-hydroxychromene-2-carboxylate isomerase</fullName>
        <ecNumber evidence="1">5.99.1.4</ecNumber>
    </recommendedName>
</protein>
<organism evidence="4 5">
    <name type="scientific">Herminiimonas fonticola</name>
    <dbReference type="NCBI Taxonomy" id="303380"/>
    <lineage>
        <taxon>Bacteria</taxon>
        <taxon>Pseudomonadati</taxon>
        <taxon>Pseudomonadota</taxon>
        <taxon>Betaproteobacteria</taxon>
        <taxon>Burkholderiales</taxon>
        <taxon>Oxalobacteraceae</taxon>
        <taxon>Herminiimonas</taxon>
    </lineage>
</organism>
<dbReference type="InterPro" id="IPR014440">
    <property type="entry name" value="HCCAis_GSTk"/>
</dbReference>
<evidence type="ECO:0000313" key="5">
    <source>
        <dbReference type="Proteomes" id="UP000294737"/>
    </source>
</evidence>
<dbReference type="InterPro" id="IPR001853">
    <property type="entry name" value="DSBA-like_thioredoxin_dom"/>
</dbReference>
<dbReference type="InterPro" id="IPR051924">
    <property type="entry name" value="GST_Kappa/NadH"/>
</dbReference>
<dbReference type="GO" id="GO:0004602">
    <property type="term" value="F:glutathione peroxidase activity"/>
    <property type="evidence" value="ECO:0007669"/>
    <property type="project" value="TreeGrafter"/>
</dbReference>
<dbReference type="GO" id="GO:0004364">
    <property type="term" value="F:glutathione transferase activity"/>
    <property type="evidence" value="ECO:0007669"/>
    <property type="project" value="TreeGrafter"/>
</dbReference>
<keyword evidence="1 4" id="KW-0413">Isomerase</keyword>
<dbReference type="SUPFAM" id="SSF52833">
    <property type="entry name" value="Thioredoxin-like"/>
    <property type="match status" value="1"/>
</dbReference>
<dbReference type="InterPro" id="IPR036249">
    <property type="entry name" value="Thioredoxin-like_sf"/>
</dbReference>
<accession>A0A4R6GIW1</accession>
<evidence type="ECO:0000256" key="2">
    <source>
        <dbReference type="PIRSR" id="PIRSR006386-1"/>
    </source>
</evidence>